<evidence type="ECO:0000313" key="3">
    <source>
        <dbReference type="Proteomes" id="UP001500339"/>
    </source>
</evidence>
<name>A0ABN1J306_9CLOT</name>
<reference evidence="2 3" key="1">
    <citation type="journal article" date="2019" name="Int. J. Syst. Evol. Microbiol.">
        <title>The Global Catalogue of Microorganisms (GCM) 10K type strain sequencing project: providing services to taxonomists for standard genome sequencing and annotation.</title>
        <authorList>
            <consortium name="The Broad Institute Genomics Platform"/>
            <consortium name="The Broad Institute Genome Sequencing Center for Infectious Disease"/>
            <person name="Wu L."/>
            <person name="Ma J."/>
        </authorList>
    </citation>
    <scope>NUCLEOTIDE SEQUENCE [LARGE SCALE GENOMIC DNA]</scope>
    <source>
        <strain evidence="2 3">JCM 1405</strain>
    </source>
</reference>
<accession>A0ABN1J306</accession>
<dbReference type="NCBIfam" id="NF045794">
    <property type="entry name" value="CsxC_fam"/>
    <property type="match status" value="1"/>
</dbReference>
<comment type="caution">
    <text evidence="2">The sequence shown here is derived from an EMBL/GenBank/DDBJ whole genome shotgun (WGS) entry which is preliminary data.</text>
</comment>
<dbReference type="RefSeq" id="WP_343769862.1">
    <property type="nucleotide sequence ID" value="NZ_BAAACF010000002.1"/>
</dbReference>
<gene>
    <name evidence="2" type="ORF">GCM10008905_23200</name>
</gene>
<dbReference type="Proteomes" id="UP001500339">
    <property type="component" value="Unassembled WGS sequence"/>
</dbReference>
<proteinExistence type="predicted"/>
<dbReference type="EMBL" id="BAAACF010000002">
    <property type="protein sequence ID" value="GAA0726514.1"/>
    <property type="molecule type" value="Genomic_DNA"/>
</dbReference>
<organism evidence="2 3">
    <name type="scientific">Clostridium malenominatum</name>
    <dbReference type="NCBI Taxonomy" id="1539"/>
    <lineage>
        <taxon>Bacteria</taxon>
        <taxon>Bacillati</taxon>
        <taxon>Bacillota</taxon>
        <taxon>Clostridia</taxon>
        <taxon>Eubacteriales</taxon>
        <taxon>Clostridiaceae</taxon>
        <taxon>Clostridium</taxon>
    </lineage>
</organism>
<keyword evidence="3" id="KW-1185">Reference proteome</keyword>
<protein>
    <recommendedName>
        <fullName evidence="1">DUF7852 domain-containing protein</fullName>
    </recommendedName>
</protein>
<feature type="domain" description="DUF7852" evidence="1">
    <location>
        <begin position="46"/>
        <end position="120"/>
    </location>
</feature>
<dbReference type="InterPro" id="IPR054845">
    <property type="entry name" value="Exosporium_prot_C"/>
</dbReference>
<dbReference type="Pfam" id="PF25250">
    <property type="entry name" value="DUF7852"/>
    <property type="match status" value="1"/>
</dbReference>
<evidence type="ECO:0000259" key="1">
    <source>
        <dbReference type="Pfam" id="PF25250"/>
    </source>
</evidence>
<sequence length="282" mass="32873">MPINFIKDDCNNNAQQGGARCDSRIIDSTTLGECSNWHREPYGRPGPIVVKVPVVLSSVKIQIDVESEIRLEEPAFDIKTIDKNVCITQCHLVPHTNKLFIAGFVQKNIQYSTVDCSNNTSVSGRILHTTLNVPFRCVTAIQFDKYPQFGKSFKKKSNVLDKKMLCEDNREQSWLHFNKAHEPIFCELEWAKILETEIFDRDIECAERFTREDCFQDFVEKMVIYLQIKVLQNQQVFIPEPHCDVYMDKDCEDEDEEYNDYVEIGYMPEKGMVARKMKEEKY</sequence>
<dbReference type="InterPro" id="IPR057174">
    <property type="entry name" value="DUF7852"/>
</dbReference>
<evidence type="ECO:0000313" key="2">
    <source>
        <dbReference type="EMBL" id="GAA0726514.1"/>
    </source>
</evidence>